<evidence type="ECO:0000256" key="2">
    <source>
        <dbReference type="ARBA" id="ARBA00007929"/>
    </source>
</evidence>
<comment type="subcellular location">
    <subcellularLocation>
        <location evidence="1">Membrane</location>
        <topology evidence="1">Multi-pass membrane protein</topology>
    </subcellularLocation>
</comment>
<gene>
    <name evidence="11" type="ORF">ACAT0790_LOCUS55746</name>
</gene>
<evidence type="ECO:0000256" key="9">
    <source>
        <dbReference type="SAM" id="Phobius"/>
    </source>
</evidence>
<accession>A0A7S1RXK4</accession>
<feature type="region of interest" description="Disordered" evidence="8">
    <location>
        <begin position="1"/>
        <end position="30"/>
    </location>
</feature>
<dbReference type="AlphaFoldDB" id="A0A7S1RXK4"/>
<evidence type="ECO:0000256" key="8">
    <source>
        <dbReference type="SAM" id="MobiDB-lite"/>
    </source>
</evidence>
<dbReference type="Gene3D" id="2.60.120.10">
    <property type="entry name" value="Jelly Rolls"/>
    <property type="match status" value="1"/>
</dbReference>
<feature type="compositionally biased region" description="Polar residues" evidence="8">
    <location>
        <begin position="1"/>
        <end position="13"/>
    </location>
</feature>
<dbReference type="InterPro" id="IPR018490">
    <property type="entry name" value="cNMP-bd_dom_sf"/>
</dbReference>
<feature type="domain" description="Ion transport" evidence="10">
    <location>
        <begin position="56"/>
        <end position="300"/>
    </location>
</feature>
<evidence type="ECO:0000256" key="4">
    <source>
        <dbReference type="ARBA" id="ARBA00022692"/>
    </source>
</evidence>
<protein>
    <recommendedName>
        <fullName evidence="10">Ion transport domain-containing protein</fullName>
    </recommendedName>
</protein>
<sequence>MSLQRLRSGSSSKRLIRGPGASNSGNRSESDGFCWKRMACSIMDPNSSAYMAYSLASLLVLVHDLLFVPYMLAWDVALEGAFLVSTFICCCFWTVDLGVGFITGYQTHGRLELRLSYTAHRYLRTWFLPDLVASASDWFGLVLVMTDSQTSPTLRLLRYAKIGKSLRLIGLVRMTRVVGVVGDALGKRLPETRHAYLQCCRTVCGMLFVNHLVSCAWYALGRMGPSDTGMRWIEVVIDHGNGVGMPFLASNHVHQYITSFHWSVSQLTLAGMDVMACNSAERVFSIVCLVMGLIFGTTLVSSLSASMMEHQMARGDQMQKLRKLSLFLRENEVSMGVAALVQQQAKERIAMRPKLQEEDVSALQLLSNDLRKTLRYERFSGHLSAHGFFRFWVDTDHFLAKELCTDAMESSTLRPHDDLFAPGASCGKAHLLVSGQALYTQAPETAPVQVTTVSPVRERTWLCEAALWSHWAHVGTLKAEVLCQVVSLSAERLLPLLGRHPVIGKVAADYSSKFHQCILDACPPLSTWPSDLEVPSTDYSEMVAAMDMDSRVQVSRCALAQSTGRPKSFVRLRSEVMEGRCMLMTSAQGQLQRVVAVMPMRMENSRGEVLAELGRWEAGAPRVRACCQLPAVKAQAGEAPGEALARALLKFRLQPEHVELLCVERLVEWKESREYGVQTKYLRAVHHFRLRRSPPLALATLATLATVACADVPGAHEPLSAPLYKATRDTATVLYAWLDPAKLEHYATPMGERELDAQLGCLLRTDLLKSTAL</sequence>
<keyword evidence="3" id="KW-0813">Transport</keyword>
<evidence type="ECO:0000256" key="7">
    <source>
        <dbReference type="ARBA" id="ARBA00023136"/>
    </source>
</evidence>
<dbReference type="EMBL" id="HBGE01093596">
    <property type="protein sequence ID" value="CAD9178974.1"/>
    <property type="molecule type" value="Transcribed_RNA"/>
</dbReference>
<feature type="transmembrane region" description="Helical" evidence="9">
    <location>
        <begin position="50"/>
        <end position="74"/>
    </location>
</feature>
<dbReference type="Gene3D" id="1.10.287.70">
    <property type="match status" value="1"/>
</dbReference>
<dbReference type="PANTHER" id="PTHR45743:SF2">
    <property type="entry name" value="POTASSIUM CHANNEL AKT1"/>
    <property type="match status" value="1"/>
</dbReference>
<dbReference type="SUPFAM" id="SSF51206">
    <property type="entry name" value="cAMP-binding domain-like"/>
    <property type="match status" value="1"/>
</dbReference>
<comment type="similarity">
    <text evidence="2">Belongs to the potassium channel family. Plant (TC 1.A.1.4) subfamily.</text>
</comment>
<keyword evidence="4 9" id="KW-0812">Transmembrane</keyword>
<evidence type="ECO:0000256" key="5">
    <source>
        <dbReference type="ARBA" id="ARBA00022989"/>
    </source>
</evidence>
<dbReference type="PANTHER" id="PTHR45743">
    <property type="entry name" value="POTASSIUM CHANNEL AKT1"/>
    <property type="match status" value="1"/>
</dbReference>
<reference evidence="11" key="1">
    <citation type="submission" date="2021-01" db="EMBL/GenBank/DDBJ databases">
        <authorList>
            <person name="Corre E."/>
            <person name="Pelletier E."/>
            <person name="Niang G."/>
            <person name="Scheremetjew M."/>
            <person name="Finn R."/>
            <person name="Kale V."/>
            <person name="Holt S."/>
            <person name="Cochrane G."/>
            <person name="Meng A."/>
            <person name="Brown T."/>
            <person name="Cohen L."/>
        </authorList>
    </citation>
    <scope>NUCLEOTIDE SEQUENCE</scope>
    <source>
        <strain evidence="11">OF101</strain>
    </source>
</reference>
<dbReference type="InterPro" id="IPR005821">
    <property type="entry name" value="Ion_trans_dom"/>
</dbReference>
<proteinExistence type="inferred from homology"/>
<dbReference type="InterPro" id="IPR045319">
    <property type="entry name" value="KAT/AKT"/>
</dbReference>
<feature type="transmembrane region" description="Helical" evidence="9">
    <location>
        <begin position="80"/>
        <end position="105"/>
    </location>
</feature>
<dbReference type="SUPFAM" id="SSF81324">
    <property type="entry name" value="Voltage-gated potassium channels"/>
    <property type="match status" value="1"/>
</dbReference>
<name>A0A7S1RXK4_ALECA</name>
<keyword evidence="6" id="KW-0406">Ion transport</keyword>
<dbReference type="CDD" id="cd00038">
    <property type="entry name" value="CAP_ED"/>
    <property type="match status" value="1"/>
</dbReference>
<evidence type="ECO:0000256" key="3">
    <source>
        <dbReference type="ARBA" id="ARBA00022448"/>
    </source>
</evidence>
<keyword evidence="7 9" id="KW-0472">Membrane</keyword>
<feature type="transmembrane region" description="Helical" evidence="9">
    <location>
        <begin position="283"/>
        <end position="305"/>
    </location>
</feature>
<organism evidence="11">
    <name type="scientific">Alexandrium catenella</name>
    <name type="common">Red tide dinoflagellate</name>
    <name type="synonym">Gonyaulax catenella</name>
    <dbReference type="NCBI Taxonomy" id="2925"/>
    <lineage>
        <taxon>Eukaryota</taxon>
        <taxon>Sar</taxon>
        <taxon>Alveolata</taxon>
        <taxon>Dinophyceae</taxon>
        <taxon>Gonyaulacales</taxon>
        <taxon>Pyrocystaceae</taxon>
        <taxon>Alexandrium</taxon>
    </lineage>
</organism>
<dbReference type="GO" id="GO:0005249">
    <property type="term" value="F:voltage-gated potassium channel activity"/>
    <property type="evidence" value="ECO:0007669"/>
    <property type="project" value="InterPro"/>
</dbReference>
<dbReference type="Pfam" id="PF00520">
    <property type="entry name" value="Ion_trans"/>
    <property type="match status" value="1"/>
</dbReference>
<evidence type="ECO:0000256" key="6">
    <source>
        <dbReference type="ARBA" id="ARBA00023065"/>
    </source>
</evidence>
<dbReference type="InterPro" id="IPR014710">
    <property type="entry name" value="RmlC-like_jellyroll"/>
</dbReference>
<keyword evidence="5 9" id="KW-1133">Transmembrane helix</keyword>
<evidence type="ECO:0000256" key="1">
    <source>
        <dbReference type="ARBA" id="ARBA00004141"/>
    </source>
</evidence>
<dbReference type="InterPro" id="IPR000595">
    <property type="entry name" value="cNMP-bd_dom"/>
</dbReference>
<evidence type="ECO:0000259" key="10">
    <source>
        <dbReference type="Pfam" id="PF00520"/>
    </source>
</evidence>
<dbReference type="GO" id="GO:0016020">
    <property type="term" value="C:membrane"/>
    <property type="evidence" value="ECO:0007669"/>
    <property type="project" value="UniProtKB-SubCell"/>
</dbReference>
<evidence type="ECO:0000313" key="11">
    <source>
        <dbReference type="EMBL" id="CAD9178974.1"/>
    </source>
</evidence>